<organism evidence="1 2">
    <name type="scientific">Lipomyces orientalis</name>
    <dbReference type="NCBI Taxonomy" id="1233043"/>
    <lineage>
        <taxon>Eukaryota</taxon>
        <taxon>Fungi</taxon>
        <taxon>Dikarya</taxon>
        <taxon>Ascomycota</taxon>
        <taxon>Saccharomycotina</taxon>
        <taxon>Lipomycetes</taxon>
        <taxon>Lipomycetales</taxon>
        <taxon>Lipomycetaceae</taxon>
        <taxon>Lipomyces</taxon>
    </lineage>
</organism>
<dbReference type="EMBL" id="MU970300">
    <property type="protein sequence ID" value="KAK9318808.1"/>
    <property type="molecule type" value="Genomic_DNA"/>
</dbReference>
<reference evidence="2" key="1">
    <citation type="journal article" date="2024" name="Front. Bioeng. Biotechnol.">
        <title>Genome-scale model development and genomic sequencing of the oleaginous clade Lipomyces.</title>
        <authorList>
            <person name="Czajka J.J."/>
            <person name="Han Y."/>
            <person name="Kim J."/>
            <person name="Mondo S.J."/>
            <person name="Hofstad B.A."/>
            <person name="Robles A."/>
            <person name="Haridas S."/>
            <person name="Riley R."/>
            <person name="LaButti K."/>
            <person name="Pangilinan J."/>
            <person name="Andreopoulos W."/>
            <person name="Lipzen A."/>
            <person name="Yan J."/>
            <person name="Wang M."/>
            <person name="Ng V."/>
            <person name="Grigoriev I.V."/>
            <person name="Spatafora J.W."/>
            <person name="Magnuson J.K."/>
            <person name="Baker S.E."/>
            <person name="Pomraning K.R."/>
        </authorList>
    </citation>
    <scope>NUCLEOTIDE SEQUENCE [LARGE SCALE GENOMIC DNA]</scope>
    <source>
        <strain evidence="2">CBS 10300</strain>
    </source>
</reference>
<name>A0ACC3TCB1_9ASCO</name>
<gene>
    <name evidence="1" type="ORF">V1517DRAFT_334516</name>
</gene>
<protein>
    <submittedName>
        <fullName evidence="1">Uncharacterized protein</fullName>
    </submittedName>
</protein>
<proteinExistence type="predicted"/>
<keyword evidence="2" id="KW-1185">Reference proteome</keyword>
<dbReference type="Proteomes" id="UP001489719">
    <property type="component" value="Unassembled WGS sequence"/>
</dbReference>
<accession>A0ACC3TCB1</accession>
<evidence type="ECO:0000313" key="1">
    <source>
        <dbReference type="EMBL" id="KAK9318808.1"/>
    </source>
</evidence>
<evidence type="ECO:0000313" key="2">
    <source>
        <dbReference type="Proteomes" id="UP001489719"/>
    </source>
</evidence>
<sequence length="126" mass="13815">MIQLITIMIMMTITSFSLVMCVDNGYQCSRRHKANANDCFKAADLMMGSDTTNLRSAAWTADNCAIVISRVYSEQTTNLTEISAIITEIQSKCFGVNALQRSGVFQGNKTHPKVCICGRGNVASCY</sequence>
<comment type="caution">
    <text evidence="1">The sequence shown here is derived from an EMBL/GenBank/DDBJ whole genome shotgun (WGS) entry which is preliminary data.</text>
</comment>